<gene>
    <name evidence="13" type="ORF">AB6A40_008951</name>
</gene>
<evidence type="ECO:0000313" key="13">
    <source>
        <dbReference type="EMBL" id="MFH4982242.1"/>
    </source>
</evidence>
<dbReference type="PANTHER" id="PTHR46349:SF6">
    <property type="entry name" value="MYOSIN-6-LIKE"/>
    <property type="match status" value="1"/>
</dbReference>
<evidence type="ECO:0000256" key="9">
    <source>
        <dbReference type="ARBA" id="ARBA00023179"/>
    </source>
</evidence>
<dbReference type="PANTHER" id="PTHR46349">
    <property type="entry name" value="CINGULIN-LIKE PROTEIN 1-RELATED"/>
    <property type="match status" value="1"/>
</dbReference>
<feature type="compositionally biased region" description="Basic and acidic residues" evidence="11">
    <location>
        <begin position="24"/>
        <end position="39"/>
    </location>
</feature>
<keyword evidence="7" id="KW-0518">Myosin</keyword>
<evidence type="ECO:0000256" key="7">
    <source>
        <dbReference type="ARBA" id="ARBA00023123"/>
    </source>
</evidence>
<dbReference type="SUPFAM" id="SSF57997">
    <property type="entry name" value="Tropomyosin"/>
    <property type="match status" value="1"/>
</dbReference>
<keyword evidence="14" id="KW-1185">Reference proteome</keyword>
<keyword evidence="4" id="KW-0787">Thick filament</keyword>
<comment type="similarity">
    <text evidence="2">Belongs to the paramyosin family.</text>
</comment>
<organism evidence="13 14">
    <name type="scientific">Gnathostoma spinigerum</name>
    <dbReference type="NCBI Taxonomy" id="75299"/>
    <lineage>
        <taxon>Eukaryota</taxon>
        <taxon>Metazoa</taxon>
        <taxon>Ecdysozoa</taxon>
        <taxon>Nematoda</taxon>
        <taxon>Chromadorea</taxon>
        <taxon>Rhabditida</taxon>
        <taxon>Spirurina</taxon>
        <taxon>Gnathostomatomorpha</taxon>
        <taxon>Gnathostomatoidea</taxon>
        <taxon>Gnathostomatidae</taxon>
        <taxon>Gnathostoma</taxon>
    </lineage>
</organism>
<dbReference type="EMBL" id="JBGFUD010008834">
    <property type="protein sequence ID" value="MFH4982242.1"/>
    <property type="molecule type" value="Genomic_DNA"/>
</dbReference>
<dbReference type="GO" id="GO:0030016">
    <property type="term" value="C:myofibril"/>
    <property type="evidence" value="ECO:0007669"/>
    <property type="project" value="UniProtKB-SubCell"/>
</dbReference>
<evidence type="ECO:0000256" key="2">
    <source>
        <dbReference type="ARBA" id="ARBA00008447"/>
    </source>
</evidence>
<evidence type="ECO:0000256" key="11">
    <source>
        <dbReference type="SAM" id="MobiDB-lite"/>
    </source>
</evidence>
<evidence type="ECO:0000259" key="12">
    <source>
        <dbReference type="Pfam" id="PF01576"/>
    </source>
</evidence>
<sequence>MKGGKKIITKLEVRIAELSSEYENTQRKSAEAGKETAKQERKIHELQFQIDESKKGFQRMMELVDTLQNKLRVQKKQLEEAEELANVNAHKYRHVQRQIDEAEERADHAENSLSVVRSRTRSLTASSGLTPSKSAAVVRTRSRTNF</sequence>
<keyword evidence="5" id="KW-0963">Cytoplasm</keyword>
<dbReference type="AlphaFoldDB" id="A0ABD6ESY3"/>
<comment type="function">
    <text evidence="10">Paramyosin is a major structural component of many thick filaments isolated from invertebrate muscles.</text>
</comment>
<evidence type="ECO:0000256" key="4">
    <source>
        <dbReference type="ARBA" id="ARBA00022433"/>
    </source>
</evidence>
<keyword evidence="9" id="KW-0514">Muscle protein</keyword>
<accession>A0ABD6ESY3</accession>
<feature type="region of interest" description="Disordered" evidence="11">
    <location>
        <begin position="103"/>
        <end position="146"/>
    </location>
</feature>
<evidence type="ECO:0000313" key="14">
    <source>
        <dbReference type="Proteomes" id="UP001608902"/>
    </source>
</evidence>
<evidence type="ECO:0000256" key="3">
    <source>
        <dbReference type="ARBA" id="ARBA00018623"/>
    </source>
</evidence>
<keyword evidence="8" id="KW-0505">Motor protein</keyword>
<keyword evidence="6" id="KW-0175">Coiled coil</keyword>
<dbReference type="GO" id="GO:0032982">
    <property type="term" value="C:myosin filament"/>
    <property type="evidence" value="ECO:0007669"/>
    <property type="project" value="UniProtKB-KW"/>
</dbReference>
<feature type="region of interest" description="Disordered" evidence="11">
    <location>
        <begin position="20"/>
        <end position="39"/>
    </location>
</feature>
<proteinExistence type="inferred from homology"/>
<dbReference type="InterPro" id="IPR002928">
    <property type="entry name" value="Myosin_tail"/>
</dbReference>
<dbReference type="Proteomes" id="UP001608902">
    <property type="component" value="Unassembled WGS sequence"/>
</dbReference>
<evidence type="ECO:0000256" key="6">
    <source>
        <dbReference type="ARBA" id="ARBA00023054"/>
    </source>
</evidence>
<reference evidence="13 14" key="1">
    <citation type="submission" date="2024-08" db="EMBL/GenBank/DDBJ databases">
        <title>Gnathostoma spinigerum genome.</title>
        <authorList>
            <person name="Gonzalez-Bertolin B."/>
            <person name="Monzon S."/>
            <person name="Zaballos A."/>
            <person name="Jimenez P."/>
            <person name="Dekumyoy P."/>
            <person name="Varona S."/>
            <person name="Cuesta I."/>
            <person name="Sumanam S."/>
            <person name="Adisakwattana P."/>
            <person name="Gasser R.B."/>
            <person name="Hernandez-Gonzalez A."/>
            <person name="Young N.D."/>
            <person name="Perteguer M.J."/>
        </authorList>
    </citation>
    <scope>NUCLEOTIDE SEQUENCE [LARGE SCALE GENOMIC DNA]</scope>
    <source>
        <strain evidence="13">AL3</strain>
        <tissue evidence="13">Liver</tissue>
    </source>
</reference>
<feature type="domain" description="Myosin tail" evidence="12">
    <location>
        <begin position="5"/>
        <end position="119"/>
    </location>
</feature>
<comment type="subcellular location">
    <subcellularLocation>
        <location evidence="1">Cytoplasm</location>
        <location evidence="1">Myofibril</location>
    </subcellularLocation>
</comment>
<dbReference type="Gene3D" id="1.10.287.1490">
    <property type="match status" value="1"/>
</dbReference>
<protein>
    <recommendedName>
        <fullName evidence="3">Paramyosin</fullName>
    </recommendedName>
</protein>
<dbReference type="Pfam" id="PF01576">
    <property type="entry name" value="Myosin_tail_1"/>
    <property type="match status" value="1"/>
</dbReference>
<evidence type="ECO:0000256" key="1">
    <source>
        <dbReference type="ARBA" id="ARBA00004657"/>
    </source>
</evidence>
<evidence type="ECO:0000256" key="5">
    <source>
        <dbReference type="ARBA" id="ARBA00022490"/>
    </source>
</evidence>
<comment type="caution">
    <text evidence="13">The sequence shown here is derived from an EMBL/GenBank/DDBJ whole genome shotgun (WGS) entry which is preliminary data.</text>
</comment>
<evidence type="ECO:0000256" key="10">
    <source>
        <dbReference type="ARBA" id="ARBA00049580"/>
    </source>
</evidence>
<evidence type="ECO:0000256" key="8">
    <source>
        <dbReference type="ARBA" id="ARBA00023175"/>
    </source>
</evidence>
<feature type="compositionally biased region" description="Low complexity" evidence="11">
    <location>
        <begin position="112"/>
        <end position="130"/>
    </location>
</feature>
<name>A0ABD6ESY3_9BILA</name>